<dbReference type="InterPro" id="IPR058546">
    <property type="entry name" value="RPS4B/Roq1-like_LRR"/>
</dbReference>
<dbReference type="Proteomes" id="UP000811246">
    <property type="component" value="Chromosome 15"/>
</dbReference>
<dbReference type="PANTHER" id="PTHR11017:SF570">
    <property type="entry name" value="DISEASE RESISTANCE PROTEIN (TIR-NBS CLASS)-RELATED"/>
    <property type="match status" value="1"/>
</dbReference>
<evidence type="ECO:0000313" key="6">
    <source>
        <dbReference type="EMBL" id="KAG6674946.1"/>
    </source>
</evidence>
<keyword evidence="1" id="KW-0677">Repeat</keyword>
<dbReference type="Pfam" id="PF23286">
    <property type="entry name" value="LRR_13"/>
    <property type="match status" value="1"/>
</dbReference>
<name>A0A922AA72_CARIL</name>
<evidence type="ECO:0000256" key="1">
    <source>
        <dbReference type="ARBA" id="ARBA00022737"/>
    </source>
</evidence>
<evidence type="ECO:0000256" key="3">
    <source>
        <dbReference type="SAM" id="MobiDB-lite"/>
    </source>
</evidence>
<evidence type="ECO:0000256" key="2">
    <source>
        <dbReference type="ARBA" id="ARBA00022821"/>
    </source>
</evidence>
<feature type="domain" description="Disease resistance protein Roq1-like winged-helix" evidence="4">
    <location>
        <begin position="137"/>
        <end position="206"/>
    </location>
</feature>
<dbReference type="InterPro" id="IPR044974">
    <property type="entry name" value="Disease_R_plants"/>
</dbReference>
<evidence type="ECO:0000259" key="4">
    <source>
        <dbReference type="Pfam" id="PF23282"/>
    </source>
</evidence>
<dbReference type="Pfam" id="PF23282">
    <property type="entry name" value="WHD_ROQ1"/>
    <property type="match status" value="1"/>
</dbReference>
<dbReference type="GO" id="GO:0043531">
    <property type="term" value="F:ADP binding"/>
    <property type="evidence" value="ECO:0007669"/>
    <property type="project" value="InterPro"/>
</dbReference>
<dbReference type="EMBL" id="CM031839">
    <property type="protein sequence ID" value="KAG6674946.1"/>
    <property type="molecule type" value="Genomic_DNA"/>
</dbReference>
<feature type="region of interest" description="Disordered" evidence="3">
    <location>
        <begin position="825"/>
        <end position="848"/>
    </location>
</feature>
<evidence type="ECO:0000313" key="7">
    <source>
        <dbReference type="Proteomes" id="UP000811246"/>
    </source>
</evidence>
<feature type="domain" description="Disease resistance protein RPS4B/Roq1-like leucine-rich repeats" evidence="5">
    <location>
        <begin position="397"/>
        <end position="488"/>
    </location>
</feature>
<gene>
    <name evidence="6" type="ORF">I3842_15G073200</name>
</gene>
<evidence type="ECO:0000259" key="5">
    <source>
        <dbReference type="Pfam" id="PF23286"/>
    </source>
</evidence>
<protein>
    <submittedName>
        <fullName evidence="6">Uncharacterized protein</fullName>
    </submittedName>
</protein>
<reference evidence="6" key="1">
    <citation type="submission" date="2021-01" db="EMBL/GenBank/DDBJ databases">
        <authorList>
            <person name="Lovell J.T."/>
            <person name="Bentley N."/>
            <person name="Bhattarai G."/>
            <person name="Jenkins J.W."/>
            <person name="Sreedasyam A."/>
            <person name="Alarcon Y."/>
            <person name="Bock C."/>
            <person name="Boston L."/>
            <person name="Carlson J."/>
            <person name="Cervantes K."/>
            <person name="Clermont K."/>
            <person name="Krom N."/>
            <person name="Kubenka K."/>
            <person name="Mamidi S."/>
            <person name="Mattison C."/>
            <person name="Monteros M."/>
            <person name="Pisani C."/>
            <person name="Plott C."/>
            <person name="Rajasekar S."/>
            <person name="Rhein H.S."/>
            <person name="Rohla C."/>
            <person name="Song M."/>
            <person name="Hilaire R.S."/>
            <person name="Shu S."/>
            <person name="Wells L."/>
            <person name="Wang X."/>
            <person name="Webber J."/>
            <person name="Heerema R.J."/>
            <person name="Klein P."/>
            <person name="Conner P."/>
            <person name="Grauke L."/>
            <person name="Grimwood J."/>
            <person name="Schmutz J."/>
            <person name="Randall J.J."/>
        </authorList>
    </citation>
    <scope>NUCLEOTIDE SEQUENCE</scope>
    <source>
        <tissue evidence="6">Leaf</tissue>
    </source>
</reference>
<dbReference type="GO" id="GO:0006952">
    <property type="term" value="P:defense response"/>
    <property type="evidence" value="ECO:0007669"/>
    <property type="project" value="InterPro"/>
</dbReference>
<accession>A0A922AA72</accession>
<dbReference type="AlphaFoldDB" id="A0A922AA72"/>
<dbReference type="PANTHER" id="PTHR11017">
    <property type="entry name" value="LEUCINE-RICH REPEAT-CONTAINING PROTEIN"/>
    <property type="match status" value="1"/>
</dbReference>
<keyword evidence="2" id="KW-0611">Plant defense</keyword>
<proteinExistence type="predicted"/>
<dbReference type="InterPro" id="IPR058192">
    <property type="entry name" value="WHD_ROQ1-like"/>
</dbReference>
<organism evidence="6 7">
    <name type="scientific">Carya illinoinensis</name>
    <name type="common">Pecan</name>
    <dbReference type="NCBI Taxonomy" id="32201"/>
    <lineage>
        <taxon>Eukaryota</taxon>
        <taxon>Viridiplantae</taxon>
        <taxon>Streptophyta</taxon>
        <taxon>Embryophyta</taxon>
        <taxon>Tracheophyta</taxon>
        <taxon>Spermatophyta</taxon>
        <taxon>Magnoliopsida</taxon>
        <taxon>eudicotyledons</taxon>
        <taxon>Gunneridae</taxon>
        <taxon>Pentapetalae</taxon>
        <taxon>rosids</taxon>
        <taxon>fabids</taxon>
        <taxon>Fagales</taxon>
        <taxon>Juglandaceae</taxon>
        <taxon>Carya</taxon>
    </lineage>
</organism>
<comment type="caution">
    <text evidence="6">The sequence shown here is derived from an EMBL/GenBank/DDBJ whole genome shotgun (WGS) entry which is preliminary data.</text>
</comment>
<sequence>MEVRHQNGSFGECFDKLGDKLKDGAKMLKWKVALKRVADLSGFPLANFRLKVLDDNEALQLFSLHAFKKEEPLDDYVELSKQAINYAHGLPLALTVLGSDLKDQSIHQWKSALGKYKNIPNGNIHKILLVSYEGLDDNEREMFLDIAFFFKGEPLANVMKIFDSCAFSPVHGIKRLIDKCLITTEGSNEYVWMHDLLQDMGREIVRLEAPKDPSKRSRLWFHEDIREVLEESTGPNRIEGIVVDLPEGDDEIILHPEAFGHMKRLRVFINRNARFSCKPNYLSDKLRVLDWSKYSLQSLPHNFQGKKLIVFRMHHSLIKKLGEGFKPKNLTTMAFWNCKFLKKIPDLSSVSNLKELIVACCTKLVEVHDSIGSLENLSNLNFFECSKLRILPRSLKLRSLRNLVLWDCSSLHDFPEIDCKIESLSQLVLRGTAIEDLPLSIGNLVGLHYLNLSYCKNLICLPNIACILLKHLWELEIGGCPNLVKEMRDDGLSIMAIESTTMQEEISLREETLHELVPPTNSSNESAALQVLNLQNYFQSKSNFFPIYTLFTMFNSSASLHLLDLSETNIVSLPTSIKEFVTLSDLFLRGCEKLEEILELPPNMRFINVEGCKSLERFTEVSKILEFNGSHIRSLKWIEMDGCDKLHVNIWNDKVQNPLLWKGLYDHDATLFPENQIPEWLSYVHDFLKNNTMVKGLDDDVRPRGKEEWAIDIEGPHYLEEISGIVLYFAIFFDDDYYWEEGIIGGVKITSDGSNHVCSIQKGVELINLDWFGYNIWVGYSNLQSFELNVLDNLRIQFYLHHPHRGSVPFYTTCRAKVVYKNERRSNKKRKMDEADDAGQGTYKQQFN</sequence>